<dbReference type="InterPro" id="IPR003453">
    <property type="entry name" value="ABC_MlaE_roteobac"/>
</dbReference>
<gene>
    <name evidence="8" type="ORF">SAMN04488503_2069</name>
</gene>
<organism evidence="8 9">
    <name type="scientific">Humidesulfovibrio mexicanus</name>
    <dbReference type="NCBI Taxonomy" id="147047"/>
    <lineage>
        <taxon>Bacteria</taxon>
        <taxon>Pseudomonadati</taxon>
        <taxon>Thermodesulfobacteriota</taxon>
        <taxon>Desulfovibrionia</taxon>
        <taxon>Desulfovibrionales</taxon>
        <taxon>Desulfovibrionaceae</taxon>
        <taxon>Humidesulfovibrio</taxon>
    </lineage>
</organism>
<dbReference type="Pfam" id="PF02405">
    <property type="entry name" value="MlaE"/>
    <property type="match status" value="1"/>
</dbReference>
<evidence type="ECO:0000256" key="3">
    <source>
        <dbReference type="ARBA" id="ARBA00022448"/>
    </source>
</evidence>
<dbReference type="GO" id="GO:0043190">
    <property type="term" value="C:ATP-binding cassette (ABC) transporter complex"/>
    <property type="evidence" value="ECO:0007669"/>
    <property type="project" value="InterPro"/>
</dbReference>
<keyword evidence="4 7" id="KW-0812">Transmembrane</keyword>
<keyword evidence="9" id="KW-1185">Reference proteome</keyword>
<dbReference type="RefSeq" id="WP_089274299.1">
    <property type="nucleotide sequence ID" value="NZ_FZOC01000004.1"/>
</dbReference>
<dbReference type="AlphaFoldDB" id="A0A239AMZ0"/>
<dbReference type="PANTHER" id="PTHR30188:SF4">
    <property type="entry name" value="PROTEIN TRIGALACTOSYLDIACYLGLYCEROL 1, CHLOROPLASTIC"/>
    <property type="match status" value="1"/>
</dbReference>
<name>A0A239AMZ0_9BACT</name>
<feature type="transmembrane region" description="Helical" evidence="7">
    <location>
        <begin position="247"/>
        <end position="267"/>
    </location>
</feature>
<keyword evidence="6 7" id="KW-0472">Membrane</keyword>
<evidence type="ECO:0000256" key="5">
    <source>
        <dbReference type="ARBA" id="ARBA00022989"/>
    </source>
</evidence>
<reference evidence="8 9" key="1">
    <citation type="submission" date="2017-06" db="EMBL/GenBank/DDBJ databases">
        <authorList>
            <person name="Kim H.J."/>
            <person name="Triplett B.A."/>
        </authorList>
    </citation>
    <scope>NUCLEOTIDE SEQUENCE [LARGE SCALE GENOMIC DNA]</scope>
    <source>
        <strain evidence="8 9">DSM 13116</strain>
    </source>
</reference>
<feature type="transmembrane region" description="Helical" evidence="7">
    <location>
        <begin position="12"/>
        <end position="34"/>
    </location>
</feature>
<evidence type="ECO:0000313" key="9">
    <source>
        <dbReference type="Proteomes" id="UP000198324"/>
    </source>
</evidence>
<evidence type="ECO:0000313" key="8">
    <source>
        <dbReference type="EMBL" id="SNR96358.1"/>
    </source>
</evidence>
<evidence type="ECO:0000256" key="4">
    <source>
        <dbReference type="ARBA" id="ARBA00022692"/>
    </source>
</evidence>
<comment type="similarity">
    <text evidence="2 7">Belongs to the MlaE permease family.</text>
</comment>
<evidence type="ECO:0000256" key="1">
    <source>
        <dbReference type="ARBA" id="ARBA00004141"/>
    </source>
</evidence>
<dbReference type="InterPro" id="IPR030802">
    <property type="entry name" value="Permease_MalE"/>
</dbReference>
<evidence type="ECO:0000256" key="6">
    <source>
        <dbReference type="ARBA" id="ARBA00023136"/>
    </source>
</evidence>
<dbReference type="GO" id="GO:0005548">
    <property type="term" value="F:phospholipid transporter activity"/>
    <property type="evidence" value="ECO:0007669"/>
    <property type="project" value="TreeGrafter"/>
</dbReference>
<evidence type="ECO:0000256" key="2">
    <source>
        <dbReference type="ARBA" id="ARBA00007556"/>
    </source>
</evidence>
<feature type="transmembrane region" description="Helical" evidence="7">
    <location>
        <begin position="207"/>
        <end position="227"/>
    </location>
</feature>
<accession>A0A239AMZ0</accession>
<proteinExistence type="inferred from homology"/>
<feature type="transmembrane region" description="Helical" evidence="7">
    <location>
        <begin position="54"/>
        <end position="78"/>
    </location>
</feature>
<keyword evidence="3" id="KW-0813">Transport</keyword>
<dbReference type="EMBL" id="FZOC01000004">
    <property type="protein sequence ID" value="SNR96358.1"/>
    <property type="molecule type" value="Genomic_DNA"/>
</dbReference>
<dbReference type="NCBIfam" id="TIGR00056">
    <property type="entry name" value="MlaE family lipid ABC transporter permease subunit"/>
    <property type="match status" value="1"/>
</dbReference>
<evidence type="ECO:0000256" key="7">
    <source>
        <dbReference type="RuleBase" id="RU362044"/>
    </source>
</evidence>
<protein>
    <submittedName>
        <fullName evidence="8">Phospholipid/cholesterol/gamma-HCH transport system permease protein</fullName>
    </submittedName>
</protein>
<comment type="subcellular location">
    <subcellularLocation>
        <location evidence="1">Membrane</location>
        <topology evidence="1">Multi-pass membrane protein</topology>
    </subcellularLocation>
</comment>
<feature type="transmembrane region" description="Helical" evidence="7">
    <location>
        <begin position="174"/>
        <end position="195"/>
    </location>
</feature>
<sequence>MIEARRPQMPPIARLGDAFLRLLGEMGAMLLFLLEAVSRLFTSFGQVQKTVRQVYFIGVKSVSVITLISLFTGMVIGLQMYYALAKFGADGFLGAAVSLSLVRELGPVLTAIMITGRAGSSMTAEIGVMRISEQVDALQVMDINPMGYLVSPKLAASIICFPILTAFFDLVGMVGGYLTGVLLLGGNSGVYWYRVGAYLQRSDISGGFIKSLVFGVVVCTVSCYMGYFTHLRRDSVGPEAVSQATTSAVVTSCVLILLSDYVLTSLLF</sequence>
<dbReference type="OrthoDB" id="9805022at2"/>
<keyword evidence="5 7" id="KW-1133">Transmembrane helix</keyword>
<dbReference type="PANTHER" id="PTHR30188">
    <property type="entry name" value="ABC TRANSPORTER PERMEASE PROTEIN-RELATED"/>
    <property type="match status" value="1"/>
</dbReference>
<dbReference type="Proteomes" id="UP000198324">
    <property type="component" value="Unassembled WGS sequence"/>
</dbReference>
<feature type="transmembrane region" description="Helical" evidence="7">
    <location>
        <begin position="148"/>
        <end position="168"/>
    </location>
</feature>